<keyword evidence="3" id="KW-0678">Repressor</keyword>
<feature type="region of interest" description="Disordered" evidence="7">
    <location>
        <begin position="89"/>
        <end position="116"/>
    </location>
</feature>
<dbReference type="RefSeq" id="XP_008572666.1">
    <property type="nucleotide sequence ID" value="XM_008574444.1"/>
</dbReference>
<dbReference type="SMART" id="SM00454">
    <property type="entry name" value="SAM"/>
    <property type="match status" value="1"/>
</dbReference>
<feature type="domain" description="SAM" evidence="8">
    <location>
        <begin position="415"/>
        <end position="484"/>
    </location>
</feature>
<evidence type="ECO:0000313" key="9">
    <source>
        <dbReference type="Proteomes" id="UP000694923"/>
    </source>
</evidence>
<dbReference type="InterPro" id="IPR001660">
    <property type="entry name" value="SAM"/>
</dbReference>
<evidence type="ECO:0000256" key="5">
    <source>
        <dbReference type="ARBA" id="ARBA00023163"/>
    </source>
</evidence>
<dbReference type="PANTHER" id="PTHR12247">
    <property type="entry name" value="POLYCOMB GROUP PROTEIN"/>
    <property type="match status" value="1"/>
</dbReference>
<feature type="region of interest" description="Disordered" evidence="7">
    <location>
        <begin position="246"/>
        <end position="267"/>
    </location>
</feature>
<dbReference type="CDD" id="cd09578">
    <property type="entry name" value="SAM_Scm"/>
    <property type="match status" value="1"/>
</dbReference>
<keyword evidence="4" id="KW-0805">Transcription regulation</keyword>
<sequence>MAQSTRPPGFDVLSRDELRKRLQQTSQDRGVLDTLKGVCEAIGSLDKKLDVVHGKVSKIQRLHAKALRRRRKLSGYASRNSKYWLSRRSKFQKMRKKGSPSSFSYHESYSPTSPVRRREIDYQSIPEGVFNQSDDSQETDQESLLMEQEQKEREMFFSLSPRRFRDELRKRLQQTSQDRGVLDTLKGVCEAIGSLDKKLNVVHGKVSKIQRLHAKALRRRRKLSGYASRNSKYWLFRRSKFQKMRKKGSPSSFSYHESYSPTSPVRRREIDYQSIPEGVFNQSDDSQETDQESLLMEQEQKEREMFFSLSPRRLSANPYQPPVVPDNPLPGTSLLPSYTSPRAVKNSSILPNAPAFGAAPAGLLTQGDSSSIYTREMKSHSVFLRNKHTVSSICVPSGFATSSPVEPDLYVSEDPSAWSVDEVILFLQHTDPQTLGPLSNLFRHDEIDGKALLLLTADMMINYMGLKLGTAVKLCHYIESLKRKNSTIIEENVSV</sequence>
<dbReference type="Proteomes" id="UP000694923">
    <property type="component" value="Unplaced"/>
</dbReference>
<evidence type="ECO:0000313" key="10">
    <source>
        <dbReference type="RefSeq" id="XP_008572666.1"/>
    </source>
</evidence>
<evidence type="ECO:0000256" key="1">
    <source>
        <dbReference type="ARBA" id="ARBA00004123"/>
    </source>
</evidence>
<evidence type="ECO:0000256" key="7">
    <source>
        <dbReference type="SAM" id="MobiDB-lite"/>
    </source>
</evidence>
<dbReference type="GeneID" id="103591899"/>
<dbReference type="Gene3D" id="1.10.150.50">
    <property type="entry name" value="Transcription Factor, Ets-1"/>
    <property type="match status" value="1"/>
</dbReference>
<protein>
    <submittedName>
        <fullName evidence="10">Sex comb on midleg-like protein 1</fullName>
    </submittedName>
</protein>
<gene>
    <name evidence="10" type="primary">LOC103591899</name>
</gene>
<dbReference type="InterPro" id="IPR047531">
    <property type="entry name" value="SAM_Scm-like"/>
</dbReference>
<dbReference type="Pfam" id="PF00536">
    <property type="entry name" value="SAM_1"/>
    <property type="match status" value="1"/>
</dbReference>
<keyword evidence="9" id="KW-1185">Reference proteome</keyword>
<evidence type="ECO:0000256" key="3">
    <source>
        <dbReference type="ARBA" id="ARBA00022491"/>
    </source>
</evidence>
<name>A0ABM0QWC5_GALVR</name>
<organism evidence="9 10">
    <name type="scientific">Galeopterus variegatus</name>
    <name type="common">Malayan flying lemur</name>
    <name type="synonym">Cynocephalus variegatus</name>
    <dbReference type="NCBI Taxonomy" id="482537"/>
    <lineage>
        <taxon>Eukaryota</taxon>
        <taxon>Metazoa</taxon>
        <taxon>Chordata</taxon>
        <taxon>Craniata</taxon>
        <taxon>Vertebrata</taxon>
        <taxon>Euteleostomi</taxon>
        <taxon>Mammalia</taxon>
        <taxon>Eutheria</taxon>
        <taxon>Euarchontoglires</taxon>
        <taxon>Dermoptera</taxon>
        <taxon>Cynocephalidae</taxon>
        <taxon>Galeopterus</taxon>
    </lineage>
</organism>
<comment type="similarity">
    <text evidence="2">Belongs to the SCM family.</text>
</comment>
<feature type="compositionally biased region" description="Low complexity" evidence="7">
    <location>
        <begin position="249"/>
        <end position="263"/>
    </location>
</feature>
<dbReference type="SUPFAM" id="SSF47769">
    <property type="entry name" value="SAM/Pointed domain"/>
    <property type="match status" value="1"/>
</dbReference>
<keyword evidence="5" id="KW-0804">Transcription</keyword>
<dbReference type="InterPro" id="IPR013761">
    <property type="entry name" value="SAM/pointed_sf"/>
</dbReference>
<proteinExistence type="inferred from homology"/>
<comment type="subcellular location">
    <subcellularLocation>
        <location evidence="1">Nucleus</location>
    </subcellularLocation>
</comment>
<keyword evidence="6" id="KW-0539">Nucleus</keyword>
<feature type="compositionally biased region" description="Low complexity" evidence="7">
    <location>
        <begin position="99"/>
        <end position="113"/>
    </location>
</feature>
<feature type="compositionally biased region" description="Basic residues" evidence="7">
    <location>
        <begin position="89"/>
        <end position="98"/>
    </location>
</feature>
<reference evidence="10" key="1">
    <citation type="submission" date="2025-08" db="UniProtKB">
        <authorList>
            <consortium name="RefSeq"/>
        </authorList>
    </citation>
    <scope>IDENTIFICATION</scope>
</reference>
<evidence type="ECO:0000259" key="8">
    <source>
        <dbReference type="SMART" id="SM00454"/>
    </source>
</evidence>
<dbReference type="InterPro" id="IPR050548">
    <property type="entry name" value="PcG_chromatin_remod_factors"/>
</dbReference>
<accession>A0ABM0QWC5</accession>
<evidence type="ECO:0000256" key="2">
    <source>
        <dbReference type="ARBA" id="ARBA00008469"/>
    </source>
</evidence>
<dbReference type="PANTHER" id="PTHR12247:SF128">
    <property type="entry name" value="SEX COMB ON MIDLEG-LIKE PROTEIN 1"/>
    <property type="match status" value="1"/>
</dbReference>
<evidence type="ECO:0000256" key="6">
    <source>
        <dbReference type="ARBA" id="ARBA00023242"/>
    </source>
</evidence>
<evidence type="ECO:0000256" key="4">
    <source>
        <dbReference type="ARBA" id="ARBA00023015"/>
    </source>
</evidence>